<reference evidence="4" key="1">
    <citation type="submission" date="2025-08" db="UniProtKB">
        <authorList>
            <consortium name="RefSeq"/>
        </authorList>
    </citation>
    <scope>IDENTIFICATION</scope>
</reference>
<keyword evidence="3" id="KW-1185">Reference proteome</keyword>
<keyword evidence="2" id="KW-0732">Signal</keyword>
<name>A0ABM0ZZU3_APLCA</name>
<dbReference type="RefSeq" id="XP_012937934.1">
    <property type="nucleotide sequence ID" value="XM_013082480.2"/>
</dbReference>
<dbReference type="GeneID" id="106011759"/>
<feature type="signal peptide" evidence="2">
    <location>
        <begin position="1"/>
        <end position="24"/>
    </location>
</feature>
<accession>A0ABM0ZZU3</accession>
<feature type="chain" id="PRO_5045035028" evidence="2">
    <location>
        <begin position="25"/>
        <end position="276"/>
    </location>
</feature>
<proteinExistence type="predicted"/>
<dbReference type="Proteomes" id="UP000694888">
    <property type="component" value="Unplaced"/>
</dbReference>
<evidence type="ECO:0000313" key="4">
    <source>
        <dbReference type="RefSeq" id="XP_012937934.1"/>
    </source>
</evidence>
<gene>
    <name evidence="4" type="primary">LOC106011759</name>
</gene>
<evidence type="ECO:0000313" key="3">
    <source>
        <dbReference type="Proteomes" id="UP000694888"/>
    </source>
</evidence>
<protein>
    <submittedName>
        <fullName evidence="4">Uncharacterized protein LOC106011759</fullName>
    </submittedName>
</protein>
<evidence type="ECO:0000256" key="2">
    <source>
        <dbReference type="SAM" id="SignalP"/>
    </source>
</evidence>
<feature type="region of interest" description="Disordered" evidence="1">
    <location>
        <begin position="66"/>
        <end position="95"/>
    </location>
</feature>
<organism evidence="3 4">
    <name type="scientific">Aplysia californica</name>
    <name type="common">California sea hare</name>
    <dbReference type="NCBI Taxonomy" id="6500"/>
    <lineage>
        <taxon>Eukaryota</taxon>
        <taxon>Metazoa</taxon>
        <taxon>Spiralia</taxon>
        <taxon>Lophotrochozoa</taxon>
        <taxon>Mollusca</taxon>
        <taxon>Gastropoda</taxon>
        <taxon>Heterobranchia</taxon>
        <taxon>Euthyneura</taxon>
        <taxon>Tectipleura</taxon>
        <taxon>Aplysiida</taxon>
        <taxon>Aplysioidea</taxon>
        <taxon>Aplysiidae</taxon>
        <taxon>Aplysia</taxon>
    </lineage>
</organism>
<sequence>MCATVKKLLLVIFVSSQILSFAICTDVTPQDAQSLLQQALQNPDKDKIEQLVSLAFQARVGRTQSISMPSSTGQVGDIGGQRKKRSFDPICPQQPDQSRVYNLGSNPEGYPLKPISDELTIRSLPNSDMLFQALARQVVVPGQPPLLEPQPLLEKGNVCPQVLSQLWTYNSVQFGNIFCWALANFQEDIFFNDKCMGSACKGCGHSFGYSFFDETRTVCLPIYRTVSLWAFCPSLPANNRIVRDRIILPSDCSCTAIKCQSTFGRSSGSFVTTKNI</sequence>
<evidence type="ECO:0000256" key="1">
    <source>
        <dbReference type="SAM" id="MobiDB-lite"/>
    </source>
</evidence>